<comment type="caution">
    <text evidence="4">The sequence shown here is derived from an EMBL/GenBank/DDBJ whole genome shotgun (WGS) entry which is preliminary data.</text>
</comment>
<dbReference type="InterPro" id="IPR002931">
    <property type="entry name" value="Transglutaminase-like"/>
</dbReference>
<dbReference type="PANTHER" id="PTHR36220:SF1">
    <property type="entry name" value="GAMMA TUBULIN COMPLEX COMPONENT C-TERMINAL DOMAIN-CONTAINING PROTEIN"/>
    <property type="match status" value="1"/>
</dbReference>
<reference evidence="4 5" key="1">
    <citation type="submission" date="2017-10" db="EMBL/GenBank/DDBJ databases">
        <title>Draft genome of Longibacter Salinarum.</title>
        <authorList>
            <person name="Goh K.M."/>
            <person name="Shamsir M.S."/>
            <person name="Lim S.W."/>
        </authorList>
    </citation>
    <scope>NUCLEOTIDE SEQUENCE [LARGE SCALE GENOMIC DNA]</scope>
    <source>
        <strain evidence="4 5">KCTC 52045</strain>
    </source>
</reference>
<sequence>MCRVIIRHLFVLTLLLLVPRSVAAQDTREQAVSMNPELTKAKTIEITHPDGVIDIPSYRSATYEQSVQRLSPDTVLVTVATKRASFDDPYPVVAVPDSMQRYAGPTANIQSDAADIAAIANQIRSQANARTQQELVNAVLRWNSNHLRWARPNEVPDALTALERGSGNCIAFTHLPAAVLRHLGIPARTARTFVARPDANALIRHYLLEVYYPSTGAWATYEPQIPGQPWTSNVYLYNAPDWSTAGQRRTRPISEDPRTTVRYARQAVDASIRAGATPLASKHDNDALYTAVDGDGPIAAVGRTRSPGDDISALLTSEAIVFEADATGTLIPTDTVGGRAAPETFWGFHAMDVKGTPVLLPNHRGSIDAHVDLGIAAGPALGRDAPYIFERSDDSWSSTRLTGPPSEELAATEQTVAIGPEAAVVVVPMDRDDRQGRETCTAHAFARTNNGWKWTGELDVTTPAASATFRSYSAPNYTLEVTCKPQAAIVDGRIVVGTFIRGEQGRDVRGGRMDVSPVEPTDDVAQGHLQIFEAGADGEFAETARFSSDGEQCTFPASIAGKGPRIAVGAAHCDDGKDHIRFYSLSSDSWTQGGRLTPDSEHLRRGMGGRPGFATDLAWNGETLAVGTRRSVGNTHARSSVVLYTSSGANDWTESQVIESDNSSWRQEFVAFRGDRLILEGPEESHVLERSGDTWTRIASRRPIRGGLDRRAPGVAVHGETIVVARYQPTPAPQSHHDGGILTRLLPTPALDVYQRTDGSWMRTAQLRLPEPALPHDVRMAVDMDDRHIVVGVKEATFVFTRTGQGWSKPVRLRTSKRESIRFGESVSIHDGVIAVGVSDAAMFTDAGRQSYVGAVHLFNGNGTQWTHAAEVRAPEPEAYAAFGRSVALYDGTLLVGESGNPGRRDRTGAAYIYKRSSGSWTHAATLEQPSADTQDRFGESVALRGDTAIVGASGNTAGRGLPHRGTALVYTRTSENTWRLSSVAGASPATSTERLGAHLAFTGTHLLMTTRPQRGSRERGVYAVPIRR</sequence>
<evidence type="ECO:0000256" key="2">
    <source>
        <dbReference type="SAM" id="SignalP"/>
    </source>
</evidence>
<accession>A0A2A8CZ30</accession>
<keyword evidence="1 2" id="KW-0732">Signal</keyword>
<gene>
    <name evidence="4" type="ORF">CRI94_10110</name>
</gene>
<dbReference type="InterPro" id="IPR013517">
    <property type="entry name" value="FG-GAP"/>
</dbReference>
<dbReference type="SUPFAM" id="SSF54001">
    <property type="entry name" value="Cysteine proteinases"/>
    <property type="match status" value="1"/>
</dbReference>
<proteinExistence type="predicted"/>
<dbReference type="SMART" id="SM00460">
    <property type="entry name" value="TGc"/>
    <property type="match status" value="1"/>
</dbReference>
<name>A0A2A8CZ30_9BACT</name>
<dbReference type="SUPFAM" id="SSF50965">
    <property type="entry name" value="Galactose oxidase, central domain"/>
    <property type="match status" value="1"/>
</dbReference>
<dbReference type="Gene3D" id="2.130.10.130">
    <property type="entry name" value="Integrin alpha, N-terminal"/>
    <property type="match status" value="1"/>
</dbReference>
<dbReference type="OrthoDB" id="9804872at2"/>
<dbReference type="InterPro" id="IPR038765">
    <property type="entry name" value="Papain-like_cys_pep_sf"/>
</dbReference>
<dbReference type="AlphaFoldDB" id="A0A2A8CZ30"/>
<dbReference type="Proteomes" id="UP000220102">
    <property type="component" value="Unassembled WGS sequence"/>
</dbReference>
<evidence type="ECO:0000313" key="5">
    <source>
        <dbReference type="Proteomes" id="UP000220102"/>
    </source>
</evidence>
<organism evidence="4 5">
    <name type="scientific">Longibacter salinarum</name>
    <dbReference type="NCBI Taxonomy" id="1850348"/>
    <lineage>
        <taxon>Bacteria</taxon>
        <taxon>Pseudomonadati</taxon>
        <taxon>Rhodothermota</taxon>
        <taxon>Rhodothermia</taxon>
        <taxon>Rhodothermales</taxon>
        <taxon>Salisaetaceae</taxon>
        <taxon>Longibacter</taxon>
    </lineage>
</organism>
<dbReference type="InterPro" id="IPR011043">
    <property type="entry name" value="Gal_Oxase/kelch_b-propeller"/>
</dbReference>
<dbReference type="EMBL" id="PDEQ01000004">
    <property type="protein sequence ID" value="PEN13648.1"/>
    <property type="molecule type" value="Genomic_DNA"/>
</dbReference>
<evidence type="ECO:0000313" key="4">
    <source>
        <dbReference type="EMBL" id="PEN13648.1"/>
    </source>
</evidence>
<feature type="signal peptide" evidence="2">
    <location>
        <begin position="1"/>
        <end position="23"/>
    </location>
</feature>
<protein>
    <recommendedName>
        <fullName evidence="3">Transglutaminase-like domain-containing protein</fullName>
    </recommendedName>
</protein>
<keyword evidence="5" id="KW-1185">Reference proteome</keyword>
<evidence type="ECO:0000259" key="3">
    <source>
        <dbReference type="SMART" id="SM00460"/>
    </source>
</evidence>
<dbReference type="InterPro" id="IPR028994">
    <property type="entry name" value="Integrin_alpha_N"/>
</dbReference>
<feature type="domain" description="Transglutaminase-like" evidence="3">
    <location>
        <begin position="161"/>
        <end position="225"/>
    </location>
</feature>
<dbReference type="Pfam" id="PF01841">
    <property type="entry name" value="Transglut_core"/>
    <property type="match status" value="1"/>
</dbReference>
<evidence type="ECO:0000256" key="1">
    <source>
        <dbReference type="ARBA" id="ARBA00022729"/>
    </source>
</evidence>
<dbReference type="Pfam" id="PF14312">
    <property type="entry name" value="FG-GAP_2"/>
    <property type="match status" value="2"/>
</dbReference>
<feature type="chain" id="PRO_5012427853" description="Transglutaminase-like domain-containing protein" evidence="2">
    <location>
        <begin position="24"/>
        <end position="1029"/>
    </location>
</feature>
<dbReference type="Gene3D" id="3.10.620.30">
    <property type="match status" value="1"/>
</dbReference>
<dbReference type="PANTHER" id="PTHR36220">
    <property type="entry name" value="UNNAMED PRODUCT"/>
    <property type="match status" value="1"/>
</dbReference>